<sequence length="229" mass="24824">MSGAATAGRALAPDTLAGHARLVRLLSADVCRKLEEKNREKPLEKLDAEASKQLLLTTLLASVGQHAAQFGPMIEQAKATGRSPEETGRLVGQEVVLNLARTCPVSSGLIARMGMAEVKAKKEINVSDREKPTLTLVAKDICLGLEQRNQAQPFAKLGKDQRMQMLQEVMQQAFLKNADAMTKLYGSGVFLDAANMKPIGERVGLLMADTCPSYLMQLGLDHIDTQKNP</sequence>
<dbReference type="OrthoDB" id="877026at2"/>
<keyword evidence="2" id="KW-1185">Reference proteome</keyword>
<evidence type="ECO:0000313" key="2">
    <source>
        <dbReference type="Proteomes" id="UP000262802"/>
    </source>
</evidence>
<name>A0A3B7R9G0_9BACT</name>
<dbReference type="AlphaFoldDB" id="A0A3B7R9G0"/>
<gene>
    <name evidence="1" type="ORF">D3Y59_12140</name>
</gene>
<reference evidence="1 2" key="1">
    <citation type="submission" date="2018-09" db="EMBL/GenBank/DDBJ databases">
        <title>Hymenobacter medium sp. nov., isolated from R2A medium.</title>
        <authorList>
            <person name="Yingchao G."/>
        </authorList>
    </citation>
    <scope>NUCLEOTIDE SEQUENCE [LARGE SCALE GENOMIC DNA]</scope>
    <source>
        <strain evidence="2">sh-6</strain>
    </source>
</reference>
<evidence type="ECO:0000313" key="1">
    <source>
        <dbReference type="EMBL" id="AYA37731.1"/>
    </source>
</evidence>
<dbReference type="KEGG" id="hyh:D3Y59_12140"/>
<dbReference type="Proteomes" id="UP000262802">
    <property type="component" value="Chromosome"/>
</dbReference>
<proteinExistence type="predicted"/>
<organism evidence="1 2">
    <name type="scientific">Hymenobacter oligotrophus</name>
    <dbReference type="NCBI Taxonomy" id="2319843"/>
    <lineage>
        <taxon>Bacteria</taxon>
        <taxon>Pseudomonadati</taxon>
        <taxon>Bacteroidota</taxon>
        <taxon>Cytophagia</taxon>
        <taxon>Cytophagales</taxon>
        <taxon>Hymenobacteraceae</taxon>
        <taxon>Hymenobacter</taxon>
    </lineage>
</organism>
<accession>A0A3B7R9G0</accession>
<protein>
    <submittedName>
        <fullName evidence="1">Uncharacterized protein</fullName>
    </submittedName>
</protein>
<dbReference type="EMBL" id="CP032317">
    <property type="protein sequence ID" value="AYA37731.1"/>
    <property type="molecule type" value="Genomic_DNA"/>
</dbReference>